<dbReference type="Gene3D" id="3.40.50.10190">
    <property type="entry name" value="BRCT domain"/>
    <property type="match status" value="1"/>
</dbReference>
<evidence type="ECO:0000313" key="21">
    <source>
        <dbReference type="EMBL" id="OJJ38903.1"/>
    </source>
</evidence>
<dbReference type="Pfam" id="PF14792">
    <property type="entry name" value="DNA_pol_B_palm"/>
    <property type="match status" value="1"/>
</dbReference>
<dbReference type="Gene3D" id="3.30.210.10">
    <property type="entry name" value="DNA polymerase, thumb domain"/>
    <property type="match status" value="1"/>
</dbReference>
<feature type="region of interest" description="Disordered" evidence="19">
    <location>
        <begin position="223"/>
        <end position="268"/>
    </location>
</feature>
<keyword evidence="15" id="KW-0456">Lyase</keyword>
<keyword evidence="9" id="KW-0235">DNA replication</keyword>
<evidence type="ECO:0000256" key="11">
    <source>
        <dbReference type="ARBA" id="ARBA00022763"/>
    </source>
</evidence>
<keyword evidence="7" id="KW-0808">Transferase</keyword>
<evidence type="ECO:0000256" key="16">
    <source>
        <dbReference type="ARBA" id="ARBA00023242"/>
    </source>
</evidence>
<dbReference type="InterPro" id="IPR002054">
    <property type="entry name" value="DNA-dir_DNA_pol_X"/>
</dbReference>
<evidence type="ECO:0000256" key="13">
    <source>
        <dbReference type="ARBA" id="ARBA00023125"/>
    </source>
</evidence>
<evidence type="ECO:0000256" key="7">
    <source>
        <dbReference type="ARBA" id="ARBA00022679"/>
    </source>
</evidence>
<dbReference type="Pfam" id="PF10391">
    <property type="entry name" value="DNA_pol_lambd_f"/>
    <property type="match status" value="1"/>
</dbReference>
<evidence type="ECO:0000256" key="6">
    <source>
        <dbReference type="ARBA" id="ARBA00022634"/>
    </source>
</evidence>
<proteinExistence type="inferred from homology"/>
<dbReference type="FunFam" id="3.30.460.10:FF:000050">
    <property type="entry name" value="DNA polymerase POL4"/>
    <property type="match status" value="1"/>
</dbReference>
<comment type="subcellular location">
    <subcellularLocation>
        <location evidence="2">Nucleus</location>
    </subcellularLocation>
</comment>
<dbReference type="SUPFAM" id="SSF81585">
    <property type="entry name" value="PsbU/PolX domain-like"/>
    <property type="match status" value="1"/>
</dbReference>
<dbReference type="InterPro" id="IPR037160">
    <property type="entry name" value="DNA_Pol_thumb_sf"/>
</dbReference>
<dbReference type="AlphaFoldDB" id="A0A1L9RVJ4"/>
<dbReference type="Gene3D" id="1.10.150.20">
    <property type="entry name" value="5' to 3' exonuclease, C-terminal subdomain"/>
    <property type="match status" value="1"/>
</dbReference>
<keyword evidence="13" id="KW-0238">DNA-binding</keyword>
<evidence type="ECO:0000256" key="17">
    <source>
        <dbReference type="ARBA" id="ARBA00049244"/>
    </source>
</evidence>
<comment type="catalytic activity">
    <reaction evidence="17">
        <text>DNA(n) + a 2'-deoxyribonucleoside 5'-triphosphate = DNA(n+1) + diphosphate</text>
        <dbReference type="Rhea" id="RHEA:22508"/>
        <dbReference type="Rhea" id="RHEA-COMP:17339"/>
        <dbReference type="Rhea" id="RHEA-COMP:17340"/>
        <dbReference type="ChEBI" id="CHEBI:33019"/>
        <dbReference type="ChEBI" id="CHEBI:61560"/>
        <dbReference type="ChEBI" id="CHEBI:173112"/>
        <dbReference type="EC" id="2.7.7.7"/>
    </reaction>
</comment>
<dbReference type="Gene3D" id="3.30.460.10">
    <property type="entry name" value="Beta Polymerase, domain 2"/>
    <property type="match status" value="1"/>
</dbReference>
<keyword evidence="10" id="KW-0479">Metal-binding</keyword>
<dbReference type="InterPro" id="IPR018944">
    <property type="entry name" value="DNA_pol_lambd_fingers_domain"/>
</dbReference>
<dbReference type="GO" id="GO:0005634">
    <property type="term" value="C:nucleus"/>
    <property type="evidence" value="ECO:0007669"/>
    <property type="project" value="UniProtKB-SubCell"/>
</dbReference>
<dbReference type="FunFam" id="1.10.150.20:FF:000010">
    <property type="entry name" value="DNA polymerase lambda"/>
    <property type="match status" value="1"/>
</dbReference>
<dbReference type="PROSITE" id="PS00522">
    <property type="entry name" value="DNA_POLYMERASE_X"/>
    <property type="match status" value="1"/>
</dbReference>
<dbReference type="InterPro" id="IPR043519">
    <property type="entry name" value="NT_sf"/>
</dbReference>
<dbReference type="InterPro" id="IPR022312">
    <property type="entry name" value="DNA_pol_X"/>
</dbReference>
<dbReference type="CDD" id="cd00141">
    <property type="entry name" value="NT_POLXc"/>
    <property type="match status" value="1"/>
</dbReference>
<feature type="compositionally biased region" description="Low complexity" evidence="19">
    <location>
        <begin position="232"/>
        <end position="246"/>
    </location>
</feature>
<evidence type="ECO:0000256" key="3">
    <source>
        <dbReference type="ARBA" id="ARBA00008323"/>
    </source>
</evidence>
<dbReference type="RefSeq" id="XP_040692579.1">
    <property type="nucleotide sequence ID" value="XM_040830347.1"/>
</dbReference>
<dbReference type="EC" id="2.7.7.7" evidence="4"/>
<dbReference type="GO" id="GO:0006260">
    <property type="term" value="P:DNA replication"/>
    <property type="evidence" value="ECO:0007669"/>
    <property type="project" value="UniProtKB-KW"/>
</dbReference>
<keyword evidence="6" id="KW-0237">DNA synthesis</keyword>
<dbReference type="SMART" id="SM00483">
    <property type="entry name" value="POLXc"/>
    <property type="match status" value="1"/>
</dbReference>
<evidence type="ECO:0000256" key="18">
    <source>
        <dbReference type="PIRSR" id="PIRSR622312-50"/>
    </source>
</evidence>
<name>A0A1L9RVJ4_ASPWE</name>
<dbReference type="PANTHER" id="PTHR11276:SF28">
    <property type="entry name" value="DNA POLYMERASE LAMBDA"/>
    <property type="match status" value="1"/>
</dbReference>
<dbReference type="SUPFAM" id="SSF52113">
    <property type="entry name" value="BRCT domain"/>
    <property type="match status" value="1"/>
</dbReference>
<dbReference type="InterPro" id="IPR010996">
    <property type="entry name" value="HHH_MUS81"/>
</dbReference>
<protein>
    <recommendedName>
        <fullName evidence="5">DNA polymerase lambda</fullName>
        <ecNumber evidence="4">2.7.7.7</ecNumber>
    </recommendedName>
</protein>
<evidence type="ECO:0000313" key="22">
    <source>
        <dbReference type="Proteomes" id="UP000184383"/>
    </source>
</evidence>
<dbReference type="PROSITE" id="PS50172">
    <property type="entry name" value="BRCT"/>
    <property type="match status" value="1"/>
</dbReference>
<feature type="region of interest" description="Disordered" evidence="19">
    <location>
        <begin position="332"/>
        <end position="359"/>
    </location>
</feature>
<dbReference type="Gene3D" id="1.10.150.110">
    <property type="entry name" value="DNA polymerase beta, N-terminal domain-like"/>
    <property type="match status" value="1"/>
</dbReference>
<dbReference type="GeneID" id="63746195"/>
<feature type="active site" description="Nucleophile; Schiff-base intermediate with DNA; for 5'-dRP lyase activity" evidence="18">
    <location>
        <position position="444"/>
    </location>
</feature>
<accession>A0A1L9RVJ4</accession>
<evidence type="ECO:0000256" key="2">
    <source>
        <dbReference type="ARBA" id="ARBA00004123"/>
    </source>
</evidence>
<keyword evidence="14" id="KW-0234">DNA repair</keyword>
<dbReference type="GO" id="GO:0006303">
    <property type="term" value="P:double-strand break repair via nonhomologous end joining"/>
    <property type="evidence" value="ECO:0007669"/>
    <property type="project" value="TreeGrafter"/>
</dbReference>
<dbReference type="EMBL" id="KV878210">
    <property type="protein sequence ID" value="OJJ38903.1"/>
    <property type="molecule type" value="Genomic_DNA"/>
</dbReference>
<dbReference type="PRINTS" id="PR00869">
    <property type="entry name" value="DNAPOLX"/>
</dbReference>
<dbReference type="FunFam" id="3.30.210.10:FF:000001">
    <property type="entry name" value="DNA polymerase lambda"/>
    <property type="match status" value="1"/>
</dbReference>
<evidence type="ECO:0000256" key="8">
    <source>
        <dbReference type="ARBA" id="ARBA00022695"/>
    </source>
</evidence>
<dbReference type="PRINTS" id="PR00870">
    <property type="entry name" value="DNAPOLXBETA"/>
</dbReference>
<evidence type="ECO:0000256" key="9">
    <source>
        <dbReference type="ARBA" id="ARBA00022705"/>
    </source>
</evidence>
<dbReference type="InterPro" id="IPR019843">
    <property type="entry name" value="DNA_pol-X_BS"/>
</dbReference>
<dbReference type="SUPFAM" id="SSF81301">
    <property type="entry name" value="Nucleotidyltransferase"/>
    <property type="match status" value="1"/>
</dbReference>
<dbReference type="SUPFAM" id="SSF47802">
    <property type="entry name" value="DNA polymerase beta, N-terminal domain-like"/>
    <property type="match status" value="1"/>
</dbReference>
<keyword evidence="11" id="KW-0227">DNA damage</keyword>
<evidence type="ECO:0000256" key="4">
    <source>
        <dbReference type="ARBA" id="ARBA00012417"/>
    </source>
</evidence>
<dbReference type="InterPro" id="IPR001357">
    <property type="entry name" value="BRCT_dom"/>
</dbReference>
<organism evidence="21 22">
    <name type="scientific">Aspergillus wentii DTO 134E9</name>
    <dbReference type="NCBI Taxonomy" id="1073089"/>
    <lineage>
        <taxon>Eukaryota</taxon>
        <taxon>Fungi</taxon>
        <taxon>Dikarya</taxon>
        <taxon>Ascomycota</taxon>
        <taxon>Pezizomycotina</taxon>
        <taxon>Eurotiomycetes</taxon>
        <taxon>Eurotiomycetidae</taxon>
        <taxon>Eurotiales</taxon>
        <taxon>Aspergillaceae</taxon>
        <taxon>Aspergillus</taxon>
        <taxon>Aspergillus subgen. Cremei</taxon>
    </lineage>
</organism>
<dbReference type="Pfam" id="PF14716">
    <property type="entry name" value="HHH_8"/>
    <property type="match status" value="1"/>
</dbReference>
<feature type="domain" description="BRCT" evidence="20">
    <location>
        <begin position="122"/>
        <end position="218"/>
    </location>
</feature>
<dbReference type="PANTHER" id="PTHR11276">
    <property type="entry name" value="DNA POLYMERASE TYPE-X FAMILY MEMBER"/>
    <property type="match status" value="1"/>
</dbReference>
<evidence type="ECO:0000256" key="14">
    <source>
        <dbReference type="ARBA" id="ARBA00023204"/>
    </source>
</evidence>
<evidence type="ECO:0000256" key="15">
    <source>
        <dbReference type="ARBA" id="ARBA00023239"/>
    </source>
</evidence>
<keyword evidence="12" id="KW-0239">DNA-directed DNA polymerase</keyword>
<dbReference type="InterPro" id="IPR029398">
    <property type="entry name" value="PolB_thumb"/>
</dbReference>
<keyword evidence="16" id="KW-0539">Nucleus</keyword>
<dbReference type="GO" id="GO:0003677">
    <property type="term" value="F:DNA binding"/>
    <property type="evidence" value="ECO:0007669"/>
    <property type="project" value="UniProtKB-KW"/>
</dbReference>
<dbReference type="Proteomes" id="UP000184383">
    <property type="component" value="Unassembled WGS sequence"/>
</dbReference>
<reference evidence="22" key="1">
    <citation type="journal article" date="2017" name="Genome Biol.">
        <title>Comparative genomics reveals high biological diversity and specific adaptations in the industrially and medically important fungal genus Aspergillus.</title>
        <authorList>
            <person name="de Vries R.P."/>
            <person name="Riley R."/>
            <person name="Wiebenga A."/>
            <person name="Aguilar-Osorio G."/>
            <person name="Amillis S."/>
            <person name="Uchima C.A."/>
            <person name="Anderluh G."/>
            <person name="Asadollahi M."/>
            <person name="Askin M."/>
            <person name="Barry K."/>
            <person name="Battaglia E."/>
            <person name="Bayram O."/>
            <person name="Benocci T."/>
            <person name="Braus-Stromeyer S.A."/>
            <person name="Caldana C."/>
            <person name="Canovas D."/>
            <person name="Cerqueira G.C."/>
            <person name="Chen F."/>
            <person name="Chen W."/>
            <person name="Choi C."/>
            <person name="Clum A."/>
            <person name="Dos Santos R.A."/>
            <person name="Damasio A.R."/>
            <person name="Diallinas G."/>
            <person name="Emri T."/>
            <person name="Fekete E."/>
            <person name="Flipphi M."/>
            <person name="Freyberg S."/>
            <person name="Gallo A."/>
            <person name="Gournas C."/>
            <person name="Habgood R."/>
            <person name="Hainaut M."/>
            <person name="Harispe M.L."/>
            <person name="Henrissat B."/>
            <person name="Hilden K.S."/>
            <person name="Hope R."/>
            <person name="Hossain A."/>
            <person name="Karabika E."/>
            <person name="Karaffa L."/>
            <person name="Karanyi Z."/>
            <person name="Krasevec N."/>
            <person name="Kuo A."/>
            <person name="Kusch H."/>
            <person name="LaButti K."/>
            <person name="Lagendijk E.L."/>
            <person name="Lapidus A."/>
            <person name="Levasseur A."/>
            <person name="Lindquist E."/>
            <person name="Lipzen A."/>
            <person name="Logrieco A.F."/>
            <person name="MacCabe A."/>
            <person name="Maekelae M.R."/>
            <person name="Malavazi I."/>
            <person name="Melin P."/>
            <person name="Meyer V."/>
            <person name="Mielnichuk N."/>
            <person name="Miskei M."/>
            <person name="Molnar A.P."/>
            <person name="Mule G."/>
            <person name="Ngan C.Y."/>
            <person name="Orejas M."/>
            <person name="Orosz E."/>
            <person name="Ouedraogo J.P."/>
            <person name="Overkamp K.M."/>
            <person name="Park H.-S."/>
            <person name="Perrone G."/>
            <person name="Piumi F."/>
            <person name="Punt P.J."/>
            <person name="Ram A.F."/>
            <person name="Ramon A."/>
            <person name="Rauscher S."/>
            <person name="Record E."/>
            <person name="Riano-Pachon D.M."/>
            <person name="Robert V."/>
            <person name="Roehrig J."/>
            <person name="Ruller R."/>
            <person name="Salamov A."/>
            <person name="Salih N.S."/>
            <person name="Samson R.A."/>
            <person name="Sandor E."/>
            <person name="Sanguinetti M."/>
            <person name="Schuetze T."/>
            <person name="Sepcic K."/>
            <person name="Shelest E."/>
            <person name="Sherlock G."/>
            <person name="Sophianopoulou V."/>
            <person name="Squina F.M."/>
            <person name="Sun H."/>
            <person name="Susca A."/>
            <person name="Todd R.B."/>
            <person name="Tsang A."/>
            <person name="Unkles S.E."/>
            <person name="van de Wiele N."/>
            <person name="van Rossen-Uffink D."/>
            <person name="Oliveira J.V."/>
            <person name="Vesth T.C."/>
            <person name="Visser J."/>
            <person name="Yu J.-H."/>
            <person name="Zhou M."/>
            <person name="Andersen M.R."/>
            <person name="Archer D.B."/>
            <person name="Baker S.E."/>
            <person name="Benoit I."/>
            <person name="Brakhage A.A."/>
            <person name="Braus G.H."/>
            <person name="Fischer R."/>
            <person name="Frisvad J.C."/>
            <person name="Goldman G.H."/>
            <person name="Houbraken J."/>
            <person name="Oakley B."/>
            <person name="Pocsi I."/>
            <person name="Scazzocchio C."/>
            <person name="Seiboth B."/>
            <person name="vanKuyk P.A."/>
            <person name="Wortman J."/>
            <person name="Dyer P.S."/>
            <person name="Grigoriev I.V."/>
        </authorList>
    </citation>
    <scope>NUCLEOTIDE SEQUENCE [LARGE SCALE GENOMIC DNA]</scope>
    <source>
        <strain evidence="22">DTO 134E9</strain>
    </source>
</reference>
<dbReference type="FunFam" id="1.10.150.110:FF:000005">
    <property type="entry name" value="DNA polymerase POL4"/>
    <property type="match status" value="1"/>
</dbReference>
<comment type="cofactor">
    <cofactor evidence="1">
        <name>Mn(2+)</name>
        <dbReference type="ChEBI" id="CHEBI:29035"/>
    </cofactor>
</comment>
<dbReference type="STRING" id="1073089.A0A1L9RVJ4"/>
<sequence length="710" mass="80101">MSKTTKDKEAFFKELEQLDYLTSDAEDNENDNISRLMLLSRKADSPNPTDIPGSKALAPIVLTDSGPQSSQGAVSVEPETVSPVVANEDPQKPVVERSKIMSENKTAASRKRRAYSTRTIPEQQQIFKGLIFFFFPNNDVSPLRRLRIQRAQEFGAIWTRSWEENVTHVIVDKGLMFQDVLTFLKVDSFPPSIALVNETYPSECINFRSILSVTQARFRVNGTPKPSEVEELPSSAEQSSTSSLLLKPPRRQGHSSTPSQLADSESEPAPVPAIIHVQQLVEYPKGTPDEEVIGESFPIRERDVLDDLIDETKATKDLPLDPLESLEDEAILGASDEESSASESEPTKSKRRKISSGEDKVTDAWQQKFACMQKHDQNSNSENPNSRTIEVLQQMLDYYTRTSDHWRVIAYRKTISALRRHPKKVVTRAQALSITGIGQRLADKIEEIVFTNRLRRLENTNCTPEDRIFQEFLGVYGAGISQASRWVAQGFRSLDDLRTKAPLTRQQRVGVERYYDFSQRIPRQEVEAHGDIVRKAVQEVDAEMEVIIGGSYRRGAVSSGDVDVLITKPDTAIEQIRTMMMDIVVPQLFKQGFLQVSLASTSREDGFKWHGASTLPGSNLWRRIDLLFVPGSEIGAALIYFTGNDIFNRSMRLLASKKGMRLNQRGLYADVVRGEQRAKLNTGRLLEGHDERRIFELLGVPWRPPEHRIC</sequence>
<dbReference type="VEuPathDB" id="FungiDB:ASPWEDRAFT_168776"/>
<dbReference type="Pfam" id="PF14791">
    <property type="entry name" value="DNA_pol_B_thumb"/>
    <property type="match status" value="1"/>
</dbReference>
<dbReference type="GO" id="GO:0003887">
    <property type="term" value="F:DNA-directed DNA polymerase activity"/>
    <property type="evidence" value="ECO:0007669"/>
    <property type="project" value="UniProtKB-KW"/>
</dbReference>
<gene>
    <name evidence="21" type="ORF">ASPWEDRAFT_168776</name>
</gene>
<evidence type="ECO:0000256" key="12">
    <source>
        <dbReference type="ARBA" id="ARBA00022932"/>
    </source>
</evidence>
<evidence type="ECO:0000256" key="19">
    <source>
        <dbReference type="SAM" id="MobiDB-lite"/>
    </source>
</evidence>
<evidence type="ECO:0000256" key="1">
    <source>
        <dbReference type="ARBA" id="ARBA00001936"/>
    </source>
</evidence>
<evidence type="ECO:0000256" key="5">
    <source>
        <dbReference type="ARBA" id="ARBA00016513"/>
    </source>
</evidence>
<feature type="compositionally biased region" description="Polar residues" evidence="19">
    <location>
        <begin position="254"/>
        <end position="263"/>
    </location>
</feature>
<dbReference type="InterPro" id="IPR028207">
    <property type="entry name" value="DNA_pol_B_palm_palm"/>
</dbReference>
<dbReference type="InterPro" id="IPR036420">
    <property type="entry name" value="BRCT_dom_sf"/>
</dbReference>
<keyword evidence="22" id="KW-1185">Reference proteome</keyword>
<dbReference type="OrthoDB" id="205514at2759"/>
<dbReference type="GO" id="GO:0016829">
    <property type="term" value="F:lyase activity"/>
    <property type="evidence" value="ECO:0007669"/>
    <property type="project" value="UniProtKB-KW"/>
</dbReference>
<dbReference type="InterPro" id="IPR027421">
    <property type="entry name" value="DNA_pol_lamdba_lyase_dom_sf"/>
</dbReference>
<dbReference type="InterPro" id="IPR002008">
    <property type="entry name" value="DNA_pol_X_beta-like"/>
</dbReference>
<evidence type="ECO:0000259" key="20">
    <source>
        <dbReference type="PROSITE" id="PS50172"/>
    </source>
</evidence>
<keyword evidence="8" id="KW-0548">Nucleotidyltransferase</keyword>
<comment type="similarity">
    <text evidence="3">Belongs to the DNA polymerase type-X family.</text>
</comment>
<evidence type="ECO:0000256" key="10">
    <source>
        <dbReference type="ARBA" id="ARBA00022723"/>
    </source>
</evidence>
<dbReference type="GO" id="GO:0046872">
    <property type="term" value="F:metal ion binding"/>
    <property type="evidence" value="ECO:0007669"/>
    <property type="project" value="UniProtKB-KW"/>
</dbReference>